<evidence type="ECO:0000256" key="3">
    <source>
        <dbReference type="ARBA" id="ARBA00022692"/>
    </source>
</evidence>
<dbReference type="InterPro" id="IPR005496">
    <property type="entry name" value="Integral_membrane_TerC"/>
</dbReference>
<evidence type="ECO:0000313" key="7">
    <source>
        <dbReference type="EMBL" id="MFC4491670.1"/>
    </source>
</evidence>
<feature type="transmembrane region" description="Helical" evidence="6">
    <location>
        <begin position="46"/>
        <end position="67"/>
    </location>
</feature>
<dbReference type="Pfam" id="PF03741">
    <property type="entry name" value="TerC"/>
    <property type="match status" value="1"/>
</dbReference>
<comment type="caution">
    <text evidence="7">The sequence shown here is derived from an EMBL/GenBank/DDBJ whole genome shotgun (WGS) entry which is preliminary data.</text>
</comment>
<reference evidence="8" key="1">
    <citation type="journal article" date="2019" name="Int. J. Syst. Evol. Microbiol.">
        <title>The Global Catalogue of Microorganisms (GCM) 10K type strain sequencing project: providing services to taxonomists for standard genome sequencing and annotation.</title>
        <authorList>
            <consortium name="The Broad Institute Genomics Platform"/>
            <consortium name="The Broad Institute Genome Sequencing Center for Infectious Disease"/>
            <person name="Wu L."/>
            <person name="Ma J."/>
        </authorList>
    </citation>
    <scope>NUCLEOTIDE SEQUENCE [LARGE SCALE GENOMIC DNA]</scope>
    <source>
        <strain evidence="8">CGMCC 4.7608</strain>
    </source>
</reference>
<evidence type="ECO:0000256" key="6">
    <source>
        <dbReference type="SAM" id="Phobius"/>
    </source>
</evidence>
<feature type="transmembrane region" description="Helical" evidence="6">
    <location>
        <begin position="12"/>
        <end position="34"/>
    </location>
</feature>
<dbReference type="RefSeq" id="WP_378124870.1">
    <property type="nucleotide sequence ID" value="NZ_JBHSEK010000015.1"/>
</dbReference>
<name>A0ABV8ZYL2_9NEIS</name>
<evidence type="ECO:0000256" key="2">
    <source>
        <dbReference type="ARBA" id="ARBA00007511"/>
    </source>
</evidence>
<feature type="transmembrane region" description="Helical" evidence="6">
    <location>
        <begin position="134"/>
        <end position="157"/>
    </location>
</feature>
<protein>
    <submittedName>
        <fullName evidence="7">YjbE family putative metal transport protein</fullName>
    </submittedName>
</protein>
<feature type="transmembrane region" description="Helical" evidence="6">
    <location>
        <begin position="312"/>
        <end position="332"/>
    </location>
</feature>
<evidence type="ECO:0000256" key="5">
    <source>
        <dbReference type="ARBA" id="ARBA00023136"/>
    </source>
</evidence>
<dbReference type="PANTHER" id="PTHR30238:SF4">
    <property type="entry name" value="SLL1022 PROTEIN"/>
    <property type="match status" value="1"/>
</dbReference>
<gene>
    <name evidence="7" type="ORF">ACFO0R_18835</name>
</gene>
<accession>A0ABV8ZYL2</accession>
<keyword evidence="5 6" id="KW-0472">Membrane</keyword>
<dbReference type="Proteomes" id="UP001595999">
    <property type="component" value="Unassembled WGS sequence"/>
</dbReference>
<organism evidence="7 8">
    <name type="scientific">Chromobacterium aquaticum</name>
    <dbReference type="NCBI Taxonomy" id="467180"/>
    <lineage>
        <taxon>Bacteria</taxon>
        <taxon>Pseudomonadati</taxon>
        <taxon>Pseudomonadota</taxon>
        <taxon>Betaproteobacteria</taxon>
        <taxon>Neisseriales</taxon>
        <taxon>Chromobacteriaceae</taxon>
        <taxon>Chromobacterium</taxon>
    </lineage>
</organism>
<proteinExistence type="inferred from homology"/>
<keyword evidence="3 6" id="KW-0812">Transmembrane</keyword>
<keyword evidence="8" id="KW-1185">Reference proteome</keyword>
<dbReference type="EMBL" id="JBHSEK010000015">
    <property type="protein sequence ID" value="MFC4491670.1"/>
    <property type="molecule type" value="Genomic_DNA"/>
</dbReference>
<comment type="similarity">
    <text evidence="2">Belongs to the TerC family.</text>
</comment>
<evidence type="ECO:0000313" key="8">
    <source>
        <dbReference type="Proteomes" id="UP001595999"/>
    </source>
</evidence>
<evidence type="ECO:0000256" key="4">
    <source>
        <dbReference type="ARBA" id="ARBA00022989"/>
    </source>
</evidence>
<dbReference type="PANTHER" id="PTHR30238">
    <property type="entry name" value="MEMBRANE BOUND PREDICTED REDOX MODULATOR"/>
    <property type="match status" value="1"/>
</dbReference>
<evidence type="ECO:0000256" key="1">
    <source>
        <dbReference type="ARBA" id="ARBA00004141"/>
    </source>
</evidence>
<keyword evidence="4 6" id="KW-1133">Transmembrane helix</keyword>
<dbReference type="InterPro" id="IPR022301">
    <property type="entry name" value="Integral_membrane_YjbE"/>
</dbReference>
<feature type="transmembrane region" description="Helical" evidence="6">
    <location>
        <begin position="164"/>
        <end position="184"/>
    </location>
</feature>
<comment type="subcellular location">
    <subcellularLocation>
        <location evidence="1">Membrane</location>
        <topology evidence="1">Multi-pass membrane protein</topology>
    </subcellularLocation>
</comment>
<sequence length="358" mass="37033">MDADFFSHSLGQVLQIAFLDLMLSGDNALVIALACRGLPPALRRRAMLLGTAGAVSLRLLLTALTGLLLQWPLLKLLGGLLLLAIAVKLLLGDEAPPAEQAATPRLASAIAVIVLADLSLSLDNVLALAAVTQGSLALLLLGLLLSIPLLMFGSLLLGRLLDEYPLLTPLAGAVLGALAGQLIAADPLYADWVDSQSPGLHLALPLLAAGYVLCQSRIIRRQRATLAPLPPWRPWARLAERLDRLGDAAPRPILLTEATPAASLPPSPASIAAPVLAPVAAPPETPPLAPAAKAKPAAQRDANAIEALGKPLVFIAALLGALALAWLALHLLSQGLLPAPKHPAGVSRSAPTRPPLKP</sequence>
<feature type="transmembrane region" description="Helical" evidence="6">
    <location>
        <begin position="196"/>
        <end position="214"/>
    </location>
</feature>
<dbReference type="NCBIfam" id="TIGR03717">
    <property type="entry name" value="R_switched_YjbE"/>
    <property type="match status" value="1"/>
</dbReference>